<dbReference type="PANTHER" id="PTHR10196:SF78">
    <property type="entry name" value="GLYCEROL KINASE"/>
    <property type="match status" value="1"/>
</dbReference>
<keyword evidence="5 9" id="KW-0418">Kinase</keyword>
<keyword evidence="7 9" id="KW-0067">ATP-binding</keyword>
<feature type="binding site" evidence="9">
    <location>
        <position position="312"/>
    </location>
    <ligand>
        <name>ATP</name>
        <dbReference type="ChEBI" id="CHEBI:30616"/>
    </ligand>
</feature>
<feature type="binding site" evidence="9">
    <location>
        <position position="265"/>
    </location>
    <ligand>
        <name>ADP</name>
        <dbReference type="ChEBI" id="CHEBI:456216"/>
    </ligand>
</feature>
<feature type="binding site" evidence="9">
    <location>
        <position position="408"/>
    </location>
    <ligand>
        <name>ATP</name>
        <dbReference type="ChEBI" id="CHEBI:30616"/>
    </ligand>
</feature>
<comment type="activity regulation">
    <text evidence="9">Inhibited by fructose 1,6-bisphosphate (FBP).</text>
</comment>
<dbReference type="GO" id="GO:0006072">
    <property type="term" value="P:glycerol-3-phosphate metabolic process"/>
    <property type="evidence" value="ECO:0007669"/>
    <property type="project" value="InterPro"/>
</dbReference>
<accession>A0A366D7C7</accession>
<name>A0A366D7C7_9GAMM</name>
<dbReference type="OrthoDB" id="9805576at2"/>
<dbReference type="Pfam" id="PF02782">
    <property type="entry name" value="FGGY_C"/>
    <property type="match status" value="1"/>
</dbReference>
<keyword evidence="3 9" id="KW-0808">Transferase</keyword>
<protein>
    <recommendedName>
        <fullName evidence="9">Glycerol kinase</fullName>
        <ecNumber evidence="9">2.7.1.30</ecNumber>
    </recommendedName>
    <alternativeName>
        <fullName evidence="9">ATP:glycerol 3-phosphotransferase</fullName>
    </alternativeName>
    <alternativeName>
        <fullName evidence="9">Glycerokinase</fullName>
        <shortName evidence="9">GK</shortName>
    </alternativeName>
</protein>
<feature type="binding site" evidence="9">
    <location>
        <position position="244"/>
    </location>
    <ligand>
        <name>glycerol</name>
        <dbReference type="ChEBI" id="CHEBI:17754"/>
    </ligand>
</feature>
<dbReference type="InterPro" id="IPR000577">
    <property type="entry name" value="Carb_kinase_FGGY"/>
</dbReference>
<dbReference type="CDD" id="cd07786">
    <property type="entry name" value="FGGY_EcGK_like"/>
    <property type="match status" value="1"/>
</dbReference>
<keyword evidence="4 9" id="KW-0547">Nucleotide-binding</keyword>
<dbReference type="InterPro" id="IPR005999">
    <property type="entry name" value="Glycerol_kin"/>
</dbReference>
<feature type="binding site" evidence="9">
    <location>
        <position position="12"/>
    </location>
    <ligand>
        <name>ADP</name>
        <dbReference type="ChEBI" id="CHEBI:456216"/>
    </ligand>
</feature>
<feature type="binding site" evidence="9">
    <location>
        <position position="12"/>
    </location>
    <ligand>
        <name>ATP</name>
        <dbReference type="ChEBI" id="CHEBI:30616"/>
    </ligand>
</feature>
<feature type="binding site" evidence="9">
    <location>
        <position position="13"/>
    </location>
    <ligand>
        <name>ATP</name>
        <dbReference type="ChEBI" id="CHEBI:30616"/>
    </ligand>
</feature>
<feature type="domain" description="Carbohydrate kinase FGGY C-terminal" evidence="11">
    <location>
        <begin position="261"/>
        <end position="446"/>
    </location>
</feature>
<feature type="binding site" evidence="9">
    <location>
        <position position="83"/>
    </location>
    <ligand>
        <name>sn-glycerol 3-phosphate</name>
        <dbReference type="ChEBI" id="CHEBI:57597"/>
    </ligand>
</feature>
<feature type="binding site" evidence="9">
    <location>
        <position position="243"/>
    </location>
    <ligand>
        <name>glycerol</name>
        <dbReference type="ChEBI" id="CHEBI:17754"/>
    </ligand>
</feature>
<feature type="binding site" evidence="9">
    <location>
        <position position="265"/>
    </location>
    <ligand>
        <name>ATP</name>
        <dbReference type="ChEBI" id="CHEBI:30616"/>
    </ligand>
</feature>
<feature type="domain" description="Carbohydrate kinase FGGY N-terminal" evidence="10">
    <location>
        <begin position="4"/>
        <end position="250"/>
    </location>
</feature>
<evidence type="ECO:0000256" key="4">
    <source>
        <dbReference type="ARBA" id="ARBA00022741"/>
    </source>
</evidence>
<feature type="binding site" evidence="9">
    <location>
        <position position="14"/>
    </location>
    <ligand>
        <name>ATP</name>
        <dbReference type="ChEBI" id="CHEBI:30616"/>
    </ligand>
</feature>
<dbReference type="GO" id="GO:0005524">
    <property type="term" value="F:ATP binding"/>
    <property type="evidence" value="ECO:0007669"/>
    <property type="project" value="UniProtKB-UniRule"/>
</dbReference>
<dbReference type="GO" id="GO:0005829">
    <property type="term" value="C:cytosol"/>
    <property type="evidence" value="ECO:0007669"/>
    <property type="project" value="UniProtKB-ARBA"/>
</dbReference>
<feature type="binding site" evidence="9">
    <location>
        <position position="12"/>
    </location>
    <ligand>
        <name>sn-glycerol 3-phosphate</name>
        <dbReference type="ChEBI" id="CHEBI:57597"/>
    </ligand>
</feature>
<comment type="pathway">
    <text evidence="1 9">Polyol metabolism; glycerol degradation via glycerol kinase pathway; sn-glycerol 3-phosphate from glycerol: step 1/1.</text>
</comment>
<dbReference type="AlphaFoldDB" id="A0A366D7C7"/>
<proteinExistence type="inferred from homology"/>
<comment type="function">
    <text evidence="9">Key enzyme in the regulation of glycerol uptake and metabolism. Catalyzes the phosphorylation of glycerol to yield sn-glycerol 3-phosphate.</text>
</comment>
<evidence type="ECO:0000313" key="13">
    <source>
        <dbReference type="Proteomes" id="UP000252086"/>
    </source>
</evidence>
<gene>
    <name evidence="9" type="primary">glpK</name>
    <name evidence="12" type="ORF">DFP76_101129</name>
</gene>
<dbReference type="InterPro" id="IPR043129">
    <property type="entry name" value="ATPase_NBD"/>
</dbReference>
<comment type="similarity">
    <text evidence="2 9">Belongs to the FGGY kinase family.</text>
</comment>
<evidence type="ECO:0000256" key="7">
    <source>
        <dbReference type="ARBA" id="ARBA00022840"/>
    </source>
</evidence>
<dbReference type="PANTHER" id="PTHR10196">
    <property type="entry name" value="SUGAR KINASE"/>
    <property type="match status" value="1"/>
</dbReference>
<feature type="binding site" evidence="9">
    <location>
        <position position="408"/>
    </location>
    <ligand>
        <name>ADP</name>
        <dbReference type="ChEBI" id="CHEBI:456216"/>
    </ligand>
</feature>
<dbReference type="InterPro" id="IPR018484">
    <property type="entry name" value="FGGY_N"/>
</dbReference>
<dbReference type="SUPFAM" id="SSF53067">
    <property type="entry name" value="Actin-like ATPase domain"/>
    <property type="match status" value="2"/>
</dbReference>
<evidence type="ECO:0000259" key="10">
    <source>
        <dbReference type="Pfam" id="PF00370"/>
    </source>
</evidence>
<feature type="binding site" evidence="9">
    <location>
        <position position="308"/>
    </location>
    <ligand>
        <name>ATP</name>
        <dbReference type="ChEBI" id="CHEBI:30616"/>
    </ligand>
</feature>
<sequence>MTHYILAIDQGTTSSRAIVFDEKANRIGQSQQEFPQIFPNDGWVEHDPEAIWSSTLAVCQSVLKDTGIAAQEIASVGITNQRETTILWDITTGKPVYNAIVWQDRRTSVYCQSLVDQGWAEKVQEKTGLLIDPYFSATKIRWVLENVEGAKQKAKAGQLAFGTVDSYLLWHLTKGKSHKTDATNAARTMAFNIHQQAWDQELIELFGIEDVIFPEVMDCSADFGDIDPQWLGASIPVNGIAGDQQAALVGQACFTPGMVKSTYGTGCFMILNTGDKALKSEHKLLTTVGYRLNGKVTYALEGSIFVAGAAIQWLRDGLKLFSDAKETQSLAQKALNDDSVYLVPAFTGLGAPYWDPDARGAMIGLTRDTSVEDIVSAGLRSVCYQTRDLVDAMAQDGANFRSLRVDGGMVVNDIMVQFLSDLLDVTVERPCVTETTALGVAFLAGMKVGIYSSLEDISQLWEADNTFQPEMDKASGDTLYEGWQKAVNRVRTNT</sequence>
<dbReference type="GO" id="GO:0004370">
    <property type="term" value="F:glycerol kinase activity"/>
    <property type="evidence" value="ECO:0007669"/>
    <property type="project" value="UniProtKB-UniRule"/>
</dbReference>
<dbReference type="InterPro" id="IPR018485">
    <property type="entry name" value="FGGY_C"/>
</dbReference>
<comment type="caution">
    <text evidence="12">The sequence shown here is derived from an EMBL/GenBank/DDBJ whole genome shotgun (WGS) entry which is preliminary data.</text>
</comment>
<feature type="binding site" evidence="9">
    <location>
        <position position="134"/>
    </location>
    <ligand>
        <name>glycerol</name>
        <dbReference type="ChEBI" id="CHEBI:17754"/>
    </ligand>
</feature>
<feature type="binding site" evidence="9">
    <location>
        <position position="16"/>
    </location>
    <ligand>
        <name>ADP</name>
        <dbReference type="ChEBI" id="CHEBI:456216"/>
    </ligand>
</feature>
<dbReference type="PIRSF" id="PIRSF000538">
    <property type="entry name" value="GlpK"/>
    <property type="match status" value="1"/>
</dbReference>
<keyword evidence="13" id="KW-1185">Reference proteome</keyword>
<feature type="binding site" evidence="9">
    <location>
        <position position="308"/>
    </location>
    <ligand>
        <name>ADP</name>
        <dbReference type="ChEBI" id="CHEBI:456216"/>
    </ligand>
</feature>
<feature type="binding site" evidence="9">
    <location>
        <position position="412"/>
    </location>
    <ligand>
        <name>ADP</name>
        <dbReference type="ChEBI" id="CHEBI:456216"/>
    </ligand>
</feature>
<evidence type="ECO:0000256" key="2">
    <source>
        <dbReference type="ARBA" id="ARBA00009156"/>
    </source>
</evidence>
<feature type="binding site" evidence="9">
    <location>
        <position position="243"/>
    </location>
    <ligand>
        <name>sn-glycerol 3-phosphate</name>
        <dbReference type="ChEBI" id="CHEBI:57597"/>
    </ligand>
</feature>
<dbReference type="NCBIfam" id="NF000756">
    <property type="entry name" value="PRK00047.1"/>
    <property type="match status" value="1"/>
</dbReference>
<feature type="binding site" evidence="9">
    <location>
        <position position="82"/>
    </location>
    <ligand>
        <name>glycerol</name>
        <dbReference type="ChEBI" id="CHEBI:17754"/>
    </ligand>
</feature>
<dbReference type="GO" id="GO:0019563">
    <property type="term" value="P:glycerol catabolic process"/>
    <property type="evidence" value="ECO:0007669"/>
    <property type="project" value="UniProtKB-UniRule"/>
</dbReference>
<evidence type="ECO:0000256" key="8">
    <source>
        <dbReference type="ARBA" id="ARBA00052101"/>
    </source>
</evidence>
<evidence type="ECO:0000256" key="3">
    <source>
        <dbReference type="ARBA" id="ARBA00022679"/>
    </source>
</evidence>
<comment type="catalytic activity">
    <reaction evidence="8 9">
        <text>glycerol + ATP = sn-glycerol 3-phosphate + ADP + H(+)</text>
        <dbReference type="Rhea" id="RHEA:21644"/>
        <dbReference type="ChEBI" id="CHEBI:15378"/>
        <dbReference type="ChEBI" id="CHEBI:17754"/>
        <dbReference type="ChEBI" id="CHEBI:30616"/>
        <dbReference type="ChEBI" id="CHEBI:57597"/>
        <dbReference type="ChEBI" id="CHEBI:456216"/>
        <dbReference type="EC" id="2.7.1.30"/>
    </reaction>
</comment>
<dbReference type="EMBL" id="QNRF01000001">
    <property type="protein sequence ID" value="RBO85855.1"/>
    <property type="molecule type" value="Genomic_DNA"/>
</dbReference>
<evidence type="ECO:0000313" key="12">
    <source>
        <dbReference type="EMBL" id="RBO85855.1"/>
    </source>
</evidence>
<dbReference type="PROSITE" id="PS00933">
    <property type="entry name" value="FGGY_KINASES_1"/>
    <property type="match status" value="1"/>
</dbReference>
<evidence type="ECO:0000256" key="6">
    <source>
        <dbReference type="ARBA" id="ARBA00022798"/>
    </source>
</evidence>
<dbReference type="Pfam" id="PF00370">
    <property type="entry name" value="FGGY_N"/>
    <property type="match status" value="1"/>
</dbReference>
<feature type="binding site" evidence="9">
    <location>
        <position position="134"/>
    </location>
    <ligand>
        <name>sn-glycerol 3-phosphate</name>
        <dbReference type="ChEBI" id="CHEBI:57597"/>
    </ligand>
</feature>
<evidence type="ECO:0000256" key="1">
    <source>
        <dbReference type="ARBA" id="ARBA00005190"/>
    </source>
</evidence>
<dbReference type="NCBIfam" id="TIGR01311">
    <property type="entry name" value="glycerol_kin"/>
    <property type="match status" value="1"/>
</dbReference>
<feature type="binding site" evidence="9">
    <location>
        <position position="82"/>
    </location>
    <ligand>
        <name>sn-glycerol 3-phosphate</name>
        <dbReference type="ChEBI" id="CHEBI:57597"/>
    </ligand>
</feature>
<evidence type="ECO:0000256" key="5">
    <source>
        <dbReference type="ARBA" id="ARBA00022777"/>
    </source>
</evidence>
<feature type="binding site" evidence="9">
    <location>
        <position position="83"/>
    </location>
    <ligand>
        <name>glycerol</name>
        <dbReference type="ChEBI" id="CHEBI:17754"/>
    </ligand>
</feature>
<dbReference type="EC" id="2.7.1.30" evidence="9"/>
<dbReference type="Gene3D" id="3.30.420.40">
    <property type="match status" value="2"/>
</dbReference>
<keyword evidence="6 9" id="KW-0319">Glycerol metabolism</keyword>
<organism evidence="12 13">
    <name type="scientific">Marinomonas aquiplantarum</name>
    <dbReference type="NCBI Taxonomy" id="491951"/>
    <lineage>
        <taxon>Bacteria</taxon>
        <taxon>Pseudomonadati</taxon>
        <taxon>Pseudomonadota</taxon>
        <taxon>Gammaproteobacteria</taxon>
        <taxon>Oceanospirillales</taxon>
        <taxon>Oceanospirillaceae</taxon>
        <taxon>Marinomonas</taxon>
    </lineage>
</organism>
<dbReference type="FunFam" id="3.30.420.40:FF:000008">
    <property type="entry name" value="Glycerol kinase"/>
    <property type="match status" value="1"/>
</dbReference>
<dbReference type="HAMAP" id="MF_00186">
    <property type="entry name" value="Glycerol_kin"/>
    <property type="match status" value="1"/>
</dbReference>
<dbReference type="UniPathway" id="UPA00618">
    <property type="reaction ID" value="UER00672"/>
</dbReference>
<dbReference type="Proteomes" id="UP000252086">
    <property type="component" value="Unassembled WGS sequence"/>
</dbReference>
<dbReference type="InterPro" id="IPR018483">
    <property type="entry name" value="Carb_kinase_FGGY_CS"/>
</dbReference>
<dbReference type="FunFam" id="3.30.420.40:FF:000007">
    <property type="entry name" value="Glycerol kinase"/>
    <property type="match status" value="1"/>
</dbReference>
<reference evidence="12 13" key="1">
    <citation type="submission" date="2018-06" db="EMBL/GenBank/DDBJ databases">
        <title>Genomic Encyclopedia of Type Strains, Phase III (KMG-III): the genomes of soil and plant-associated and newly described type strains.</title>
        <authorList>
            <person name="Whitman W."/>
        </authorList>
    </citation>
    <scope>NUCLEOTIDE SEQUENCE [LARGE SCALE GENOMIC DNA]</scope>
    <source>
        <strain evidence="12 13">CECT 7732</strain>
    </source>
</reference>
<evidence type="ECO:0000256" key="9">
    <source>
        <dbReference type="HAMAP-Rule" id="MF_00186"/>
    </source>
</evidence>
<dbReference type="RefSeq" id="WP_113872762.1">
    <property type="nucleotide sequence ID" value="NZ_QNRF01000001.1"/>
</dbReference>
<evidence type="ECO:0000259" key="11">
    <source>
        <dbReference type="Pfam" id="PF02782"/>
    </source>
</evidence>